<evidence type="ECO:0000313" key="3">
    <source>
        <dbReference type="Proteomes" id="UP001596043"/>
    </source>
</evidence>
<name>A0ABV9I1B0_9FLAO</name>
<dbReference type="Proteomes" id="UP001596043">
    <property type="component" value="Unassembled WGS sequence"/>
</dbReference>
<accession>A0ABV9I1B0</accession>
<feature type="chain" id="PRO_5046085171" evidence="1">
    <location>
        <begin position="23"/>
        <end position="224"/>
    </location>
</feature>
<protein>
    <submittedName>
        <fullName evidence="2">Uncharacterized protein</fullName>
    </submittedName>
</protein>
<keyword evidence="3" id="KW-1185">Reference proteome</keyword>
<dbReference type="EMBL" id="JBHSFV010000013">
    <property type="protein sequence ID" value="MFC4635934.1"/>
    <property type="molecule type" value="Genomic_DNA"/>
</dbReference>
<keyword evidence="1" id="KW-0732">Signal</keyword>
<feature type="signal peptide" evidence="1">
    <location>
        <begin position="1"/>
        <end position="22"/>
    </location>
</feature>
<gene>
    <name evidence="2" type="ORF">ACFO3O_18630</name>
</gene>
<evidence type="ECO:0000313" key="2">
    <source>
        <dbReference type="EMBL" id="MFC4635934.1"/>
    </source>
</evidence>
<sequence length="224" mass="24570">MKNILKTLFVIILSIVCFSFTADNGKEKSSNSAQDLSSDARFIGLAQDQMKAMDNVTNFDAFESLIKKDNLTNSDINQLASVLGYPNRAAYDTYINNKNAIIEALDEDYNLSQYTQAQLTQISLNVMNSFRSQFRSKSLNKAETPIDPVPSGETNECEDLCEEVRKACILEVGAAAVAAHIGCGVADLTVIAGIACHSGVLIAQGFGNRKCNKEYDKCIYDCRH</sequence>
<evidence type="ECO:0000256" key="1">
    <source>
        <dbReference type="SAM" id="SignalP"/>
    </source>
</evidence>
<dbReference type="RefSeq" id="WP_379981643.1">
    <property type="nucleotide sequence ID" value="NZ_JBHSFV010000013.1"/>
</dbReference>
<organism evidence="2 3">
    <name type="scientific">Dokdonia ponticola</name>
    <dbReference type="NCBI Taxonomy" id="2041041"/>
    <lineage>
        <taxon>Bacteria</taxon>
        <taxon>Pseudomonadati</taxon>
        <taxon>Bacteroidota</taxon>
        <taxon>Flavobacteriia</taxon>
        <taxon>Flavobacteriales</taxon>
        <taxon>Flavobacteriaceae</taxon>
        <taxon>Dokdonia</taxon>
    </lineage>
</organism>
<comment type="caution">
    <text evidence="2">The sequence shown here is derived from an EMBL/GenBank/DDBJ whole genome shotgun (WGS) entry which is preliminary data.</text>
</comment>
<reference evidence="3" key="1">
    <citation type="journal article" date="2019" name="Int. J. Syst. Evol. Microbiol.">
        <title>The Global Catalogue of Microorganisms (GCM) 10K type strain sequencing project: providing services to taxonomists for standard genome sequencing and annotation.</title>
        <authorList>
            <consortium name="The Broad Institute Genomics Platform"/>
            <consortium name="The Broad Institute Genome Sequencing Center for Infectious Disease"/>
            <person name="Wu L."/>
            <person name="Ma J."/>
        </authorList>
    </citation>
    <scope>NUCLEOTIDE SEQUENCE [LARGE SCALE GENOMIC DNA]</scope>
    <source>
        <strain evidence="3">YJ-61-S</strain>
    </source>
</reference>
<proteinExistence type="predicted"/>